<proteinExistence type="predicted"/>
<keyword evidence="3" id="KW-1185">Reference proteome</keyword>
<organism evidence="2 3">
    <name type="scientific">Crocosphaera chwakensis CCY0110</name>
    <dbReference type="NCBI Taxonomy" id="391612"/>
    <lineage>
        <taxon>Bacteria</taxon>
        <taxon>Bacillati</taxon>
        <taxon>Cyanobacteriota</taxon>
        <taxon>Cyanophyceae</taxon>
        <taxon>Oscillatoriophycideae</taxon>
        <taxon>Chroococcales</taxon>
        <taxon>Aphanothecaceae</taxon>
        <taxon>Crocosphaera</taxon>
        <taxon>Crocosphaera chwakensis</taxon>
    </lineage>
</organism>
<name>A3IPU3_9CHRO</name>
<sequence length="124" mass="13764">MKFALVSDDFQTITGKTGRARKFLVYEATKEVEPTLLEKLEVPETQPTFHDLHEDDITPHPLDHSILITGEAGVGLKERLSRRGITVYITSETEPLAAIQGVIKGNITTLEPTPHKEDGSCMNH</sequence>
<dbReference type="AlphaFoldDB" id="A3IPU3"/>
<feature type="domain" description="Dinitrogenase iron-molybdenum cofactor biosynthesis" evidence="1">
    <location>
        <begin position="13"/>
        <end position="102"/>
    </location>
</feature>
<protein>
    <submittedName>
        <fullName evidence="2">Nitrogen fixation-related protein</fullName>
    </submittedName>
</protein>
<gene>
    <name evidence="2" type="ORF">CY0110_13721</name>
</gene>
<dbReference type="OrthoDB" id="280278at2"/>
<dbReference type="RefSeq" id="WP_008275411.1">
    <property type="nucleotide sequence ID" value="NZ_AAXW01000013.1"/>
</dbReference>
<dbReference type="Pfam" id="PF02579">
    <property type="entry name" value="Nitro_FeMo-Co"/>
    <property type="match status" value="1"/>
</dbReference>
<dbReference type="InterPro" id="IPR003731">
    <property type="entry name" value="Di-Nase_FeMo-co_biosynth"/>
</dbReference>
<dbReference type="EMBL" id="AAXW01000013">
    <property type="protein sequence ID" value="EAZ91583.1"/>
    <property type="molecule type" value="Genomic_DNA"/>
</dbReference>
<evidence type="ECO:0000259" key="1">
    <source>
        <dbReference type="Pfam" id="PF02579"/>
    </source>
</evidence>
<reference evidence="2 3" key="1">
    <citation type="submission" date="2007-03" db="EMBL/GenBank/DDBJ databases">
        <authorList>
            <person name="Stal L."/>
            <person name="Ferriera S."/>
            <person name="Johnson J."/>
            <person name="Kravitz S."/>
            <person name="Beeson K."/>
            <person name="Sutton G."/>
            <person name="Rogers Y.-H."/>
            <person name="Friedman R."/>
            <person name="Frazier M."/>
            <person name="Venter J.C."/>
        </authorList>
    </citation>
    <scope>NUCLEOTIDE SEQUENCE [LARGE SCALE GENOMIC DNA]</scope>
    <source>
        <strain evidence="2 3">CCY0110</strain>
    </source>
</reference>
<accession>A3IPU3</accession>
<comment type="caution">
    <text evidence="2">The sequence shown here is derived from an EMBL/GenBank/DDBJ whole genome shotgun (WGS) entry which is preliminary data.</text>
</comment>
<dbReference type="Proteomes" id="UP000003781">
    <property type="component" value="Unassembled WGS sequence"/>
</dbReference>
<dbReference type="eggNOG" id="COG1433">
    <property type="taxonomic scope" value="Bacteria"/>
</dbReference>
<evidence type="ECO:0000313" key="2">
    <source>
        <dbReference type="EMBL" id="EAZ91583.1"/>
    </source>
</evidence>
<dbReference type="SUPFAM" id="SSF53146">
    <property type="entry name" value="Nitrogenase accessory factor-like"/>
    <property type="match status" value="1"/>
</dbReference>
<dbReference type="Gene3D" id="3.30.420.130">
    <property type="entry name" value="Dinitrogenase iron-molybdenum cofactor biosynthesis domain"/>
    <property type="match status" value="1"/>
</dbReference>
<evidence type="ECO:0000313" key="3">
    <source>
        <dbReference type="Proteomes" id="UP000003781"/>
    </source>
</evidence>
<dbReference type="InterPro" id="IPR036105">
    <property type="entry name" value="DiNase_FeMo-co_biosyn_sf"/>
</dbReference>